<proteinExistence type="predicted"/>
<dbReference type="AlphaFoldDB" id="C0CJ12"/>
<sequence>MTVIPQGEVRDKILYFKTVLCYTLCRLIGEIYGFFVFEQTKDEKRIR</sequence>
<accession>C0CJ12</accession>
<dbReference type="Proteomes" id="UP000003100">
    <property type="component" value="Unassembled WGS sequence"/>
</dbReference>
<keyword evidence="1" id="KW-1133">Transmembrane helix</keyword>
<evidence type="ECO:0000313" key="2">
    <source>
        <dbReference type="EMBL" id="EEG50241.1"/>
    </source>
</evidence>
<reference evidence="2 3" key="2">
    <citation type="submission" date="2009-02" db="EMBL/GenBank/DDBJ databases">
        <title>Draft genome sequence of Blautia hydrogenotrophica DSM 10507 (Ruminococcus hydrogenotrophicus DSM 10507).</title>
        <authorList>
            <person name="Sudarsanam P."/>
            <person name="Ley R."/>
            <person name="Guruge J."/>
            <person name="Turnbaugh P.J."/>
            <person name="Mahowald M."/>
            <person name="Liep D."/>
            <person name="Gordon J."/>
        </authorList>
    </citation>
    <scope>NUCLEOTIDE SEQUENCE [LARGE SCALE GENOMIC DNA]</scope>
    <source>
        <strain evidence="3">DSM 10507 / JCM 14656 / S5a33</strain>
    </source>
</reference>
<dbReference type="PATRIC" id="fig|476272.21.peg.3836"/>
<protein>
    <submittedName>
        <fullName evidence="2">Uncharacterized protein</fullName>
    </submittedName>
</protein>
<organism evidence="2 3">
    <name type="scientific">Blautia hydrogenotrophica (strain DSM 10507 / JCM 14656 / S5a33)</name>
    <name type="common">Ruminococcus hydrogenotrophicus</name>
    <dbReference type="NCBI Taxonomy" id="476272"/>
    <lineage>
        <taxon>Bacteria</taxon>
        <taxon>Bacillati</taxon>
        <taxon>Bacillota</taxon>
        <taxon>Clostridia</taxon>
        <taxon>Lachnospirales</taxon>
        <taxon>Lachnospiraceae</taxon>
        <taxon>Blautia</taxon>
    </lineage>
</organism>
<name>C0CJ12_BLAHS</name>
<keyword evidence="3" id="KW-1185">Reference proteome</keyword>
<keyword evidence="1" id="KW-0472">Membrane</keyword>
<dbReference type="EMBL" id="ACBZ01000034">
    <property type="protein sequence ID" value="EEG50241.1"/>
    <property type="molecule type" value="Genomic_DNA"/>
</dbReference>
<evidence type="ECO:0000256" key="1">
    <source>
        <dbReference type="SAM" id="Phobius"/>
    </source>
</evidence>
<comment type="caution">
    <text evidence="2">The sequence shown here is derived from an EMBL/GenBank/DDBJ whole genome shotgun (WGS) entry which is preliminary data.</text>
</comment>
<feature type="transmembrane region" description="Helical" evidence="1">
    <location>
        <begin position="14"/>
        <end position="37"/>
    </location>
</feature>
<dbReference type="HOGENOM" id="CLU_3165180_0_0_9"/>
<evidence type="ECO:0000313" key="3">
    <source>
        <dbReference type="Proteomes" id="UP000003100"/>
    </source>
</evidence>
<keyword evidence="1" id="KW-0812">Transmembrane</keyword>
<reference evidence="2 3" key="1">
    <citation type="submission" date="2009-01" db="EMBL/GenBank/DDBJ databases">
        <authorList>
            <person name="Fulton L."/>
            <person name="Clifton S."/>
            <person name="Fulton B."/>
            <person name="Xu J."/>
            <person name="Minx P."/>
            <person name="Pepin K.H."/>
            <person name="Johnson M."/>
            <person name="Bhonagiri V."/>
            <person name="Nash W.E."/>
            <person name="Mardis E.R."/>
            <person name="Wilson R.K."/>
        </authorList>
    </citation>
    <scope>NUCLEOTIDE SEQUENCE [LARGE SCALE GENOMIC DNA]</scope>
    <source>
        <strain evidence="3">DSM 10507 / JCM 14656 / S5a33</strain>
    </source>
</reference>
<gene>
    <name evidence="2" type="ORF">RUMHYD_00829</name>
</gene>